<evidence type="ECO:0000256" key="1">
    <source>
        <dbReference type="SAM" id="MobiDB-lite"/>
    </source>
</evidence>
<feature type="compositionally biased region" description="Basic and acidic residues" evidence="1">
    <location>
        <begin position="1"/>
        <end position="27"/>
    </location>
</feature>
<sequence length="36" mass="3996">MRESVAWRRRGDGSPERVGRSGSERKGAVARLLGRV</sequence>
<organism evidence="2">
    <name type="scientific">Arundo donax</name>
    <name type="common">Giant reed</name>
    <name type="synonym">Donax arundinaceus</name>
    <dbReference type="NCBI Taxonomy" id="35708"/>
    <lineage>
        <taxon>Eukaryota</taxon>
        <taxon>Viridiplantae</taxon>
        <taxon>Streptophyta</taxon>
        <taxon>Embryophyta</taxon>
        <taxon>Tracheophyta</taxon>
        <taxon>Spermatophyta</taxon>
        <taxon>Magnoliopsida</taxon>
        <taxon>Liliopsida</taxon>
        <taxon>Poales</taxon>
        <taxon>Poaceae</taxon>
        <taxon>PACMAD clade</taxon>
        <taxon>Arundinoideae</taxon>
        <taxon>Arundineae</taxon>
        <taxon>Arundo</taxon>
    </lineage>
</organism>
<reference evidence="2" key="1">
    <citation type="submission" date="2014-09" db="EMBL/GenBank/DDBJ databases">
        <authorList>
            <person name="Magalhaes I.L.F."/>
            <person name="Oliveira U."/>
            <person name="Santos F.R."/>
            <person name="Vidigal T.H.D.A."/>
            <person name="Brescovit A.D."/>
            <person name="Santos A.J."/>
        </authorList>
    </citation>
    <scope>NUCLEOTIDE SEQUENCE</scope>
    <source>
        <tissue evidence="2">Shoot tissue taken approximately 20 cm above the soil surface</tissue>
    </source>
</reference>
<evidence type="ECO:0000313" key="2">
    <source>
        <dbReference type="EMBL" id="JAD14385.1"/>
    </source>
</evidence>
<name>A0A0A8XPD1_ARUDO</name>
<dbReference type="AlphaFoldDB" id="A0A0A8XPD1"/>
<reference evidence="2" key="2">
    <citation type="journal article" date="2015" name="Data Brief">
        <title>Shoot transcriptome of the giant reed, Arundo donax.</title>
        <authorList>
            <person name="Barrero R.A."/>
            <person name="Guerrero F.D."/>
            <person name="Moolhuijzen P."/>
            <person name="Goolsby J.A."/>
            <person name="Tidwell J."/>
            <person name="Bellgard S.E."/>
            <person name="Bellgard M.I."/>
        </authorList>
    </citation>
    <scope>NUCLEOTIDE SEQUENCE</scope>
    <source>
        <tissue evidence="2">Shoot tissue taken approximately 20 cm above the soil surface</tissue>
    </source>
</reference>
<feature type="region of interest" description="Disordered" evidence="1">
    <location>
        <begin position="1"/>
        <end position="36"/>
    </location>
</feature>
<dbReference type="EMBL" id="GBRH01283510">
    <property type="protein sequence ID" value="JAD14385.1"/>
    <property type="molecule type" value="Transcribed_RNA"/>
</dbReference>
<accession>A0A0A8XPD1</accession>
<proteinExistence type="predicted"/>
<protein>
    <submittedName>
        <fullName evidence="2">Uncharacterized protein</fullName>
    </submittedName>
</protein>